<evidence type="ECO:0000313" key="1">
    <source>
        <dbReference type="EMBL" id="KAI3370767.1"/>
    </source>
</evidence>
<evidence type="ECO:0000313" key="2">
    <source>
        <dbReference type="Proteomes" id="UP000831701"/>
    </source>
</evidence>
<keyword evidence="2" id="KW-1185">Reference proteome</keyword>
<name>A0ACB8WRW0_9TELE</name>
<dbReference type="Proteomes" id="UP000831701">
    <property type="component" value="Chromosome 6"/>
</dbReference>
<sequence length="683" mass="77771">MLGASLLGVLLRFREHAVAISGDIKGMFHQVRLLPEDRALLRFVWRDGSQGGPPTVYEWQVLPFGTTCSPCCATFALQRHVNDNSQPDEDVRLSVEKCFYVDHCLQSIPTTAEARHLVDKLRALLASAGFELRQWASNEPEVISHLPEESRSASVELWLTQHKTDVPESTLGLRWLFHTDVLGYKHRQLDYGILVRHLWDKHRGWDDPLLPQELLQQWKAWEEELQVLPQVTLPRPYLPKKVDLGGLHREGCSQAVALSGAQLAQVLGRELTIEIHQIILWSDSTTVLTWLKSESCRFKVFVSTRVAEIQELTERHVWRYVDSVRNLVDDVTRGKGLKELVEPNRWSQGPSFLLQGPDSWPENENPSADHLSDASELRKSVFCGATSVVSCQPTSDHQLYSSWKELLEVTVQELHGAADSDGHPTAEDYRQAERLILQRAVQMDSFPREYSLLRAGKPVSSSSRLHTLSPEFDESGELICVGGRLRRAEDLESTALHPVILDPSHQATRLLIQDFDNQLHHPGPERVFAELRRSFWILRGREAVRRHQYSCADCRRWRARPAVPKMADLPAARLRLFKPAFYSTGMDCFGPFEVKVGRHREKRWGIIYKCLTTRAVHLDLLTAIDTDAFLMALCLFIARRGTPAELFSDQGTNFKGGERELREAFARISPALQELLAPRKIPF</sequence>
<protein>
    <submittedName>
        <fullName evidence="1">Uncharacterized protein</fullName>
    </submittedName>
</protein>
<proteinExistence type="predicted"/>
<reference evidence="1" key="1">
    <citation type="submission" date="2022-04" db="EMBL/GenBank/DDBJ databases">
        <title>Jade perch genome.</title>
        <authorList>
            <person name="Chao B."/>
        </authorList>
    </citation>
    <scope>NUCLEOTIDE SEQUENCE</scope>
    <source>
        <strain evidence="1">CB-2022</strain>
    </source>
</reference>
<comment type="caution">
    <text evidence="1">The sequence shown here is derived from an EMBL/GenBank/DDBJ whole genome shotgun (WGS) entry which is preliminary data.</text>
</comment>
<organism evidence="1 2">
    <name type="scientific">Scortum barcoo</name>
    <name type="common">barcoo grunter</name>
    <dbReference type="NCBI Taxonomy" id="214431"/>
    <lineage>
        <taxon>Eukaryota</taxon>
        <taxon>Metazoa</taxon>
        <taxon>Chordata</taxon>
        <taxon>Craniata</taxon>
        <taxon>Vertebrata</taxon>
        <taxon>Euteleostomi</taxon>
        <taxon>Actinopterygii</taxon>
        <taxon>Neopterygii</taxon>
        <taxon>Teleostei</taxon>
        <taxon>Neoteleostei</taxon>
        <taxon>Acanthomorphata</taxon>
        <taxon>Eupercaria</taxon>
        <taxon>Centrarchiformes</taxon>
        <taxon>Terapontoidei</taxon>
        <taxon>Terapontidae</taxon>
        <taxon>Scortum</taxon>
    </lineage>
</organism>
<dbReference type="EMBL" id="CM041536">
    <property type="protein sequence ID" value="KAI3370767.1"/>
    <property type="molecule type" value="Genomic_DNA"/>
</dbReference>
<accession>A0ACB8WRW0</accession>
<gene>
    <name evidence="1" type="ORF">L3Q82_007112</name>
</gene>